<proteinExistence type="inferred from homology"/>
<dbReference type="InterPro" id="IPR016160">
    <property type="entry name" value="Ald_DH_CS_CYS"/>
</dbReference>
<comment type="caution">
    <text evidence="7">The sequence shown here is derived from an EMBL/GenBank/DDBJ whole genome shotgun (WGS) entry which is preliminary data.</text>
</comment>
<dbReference type="EMBL" id="BAABUJ010000012">
    <property type="protein sequence ID" value="GAA5799137.1"/>
    <property type="molecule type" value="Genomic_DNA"/>
</dbReference>
<dbReference type="CDD" id="cd07078">
    <property type="entry name" value="ALDH"/>
    <property type="match status" value="1"/>
</dbReference>
<dbReference type="PIRSF" id="PIRSF036492">
    <property type="entry name" value="ALDH"/>
    <property type="match status" value="1"/>
</dbReference>
<dbReference type="InterPro" id="IPR016162">
    <property type="entry name" value="Ald_DH_N"/>
</dbReference>
<keyword evidence="8" id="KW-1185">Reference proteome</keyword>
<evidence type="ECO:0000256" key="3">
    <source>
        <dbReference type="PIRNR" id="PIRNR036492"/>
    </source>
</evidence>
<dbReference type="Gene3D" id="3.40.309.10">
    <property type="entry name" value="Aldehyde Dehydrogenase, Chain A, domain 2"/>
    <property type="match status" value="1"/>
</dbReference>
<dbReference type="PROSITE" id="PS00070">
    <property type="entry name" value="ALDEHYDE_DEHYDR_CYS"/>
    <property type="match status" value="1"/>
</dbReference>
<dbReference type="Proteomes" id="UP001476247">
    <property type="component" value="Unassembled WGS sequence"/>
</dbReference>
<dbReference type="InterPro" id="IPR012394">
    <property type="entry name" value="Aldehyde_DH_NAD(P)"/>
</dbReference>
<dbReference type="InterPro" id="IPR029510">
    <property type="entry name" value="Ald_DH_CS_GLU"/>
</dbReference>
<comment type="similarity">
    <text evidence="1 3 5">Belongs to the aldehyde dehydrogenase family.</text>
</comment>
<dbReference type="SUPFAM" id="SSF53720">
    <property type="entry name" value="ALDH-like"/>
    <property type="match status" value="1"/>
</dbReference>
<gene>
    <name evidence="7" type="ORF">HPULCUR_004547</name>
</gene>
<reference evidence="7 8" key="1">
    <citation type="submission" date="2024-04" db="EMBL/GenBank/DDBJ databases">
        <title>genome sequences of Mucor flavus KT1a and Helicostylum pulchrum KT1b strains isolation_sourced from the surface of a dry-aged beef.</title>
        <authorList>
            <person name="Toyotome T."/>
            <person name="Hosono M."/>
            <person name="Torimaru M."/>
            <person name="Fukuda K."/>
            <person name="Mikami N."/>
        </authorList>
    </citation>
    <scope>NUCLEOTIDE SEQUENCE [LARGE SCALE GENOMIC DNA]</scope>
    <source>
        <strain evidence="7 8">KT1b</strain>
    </source>
</reference>
<evidence type="ECO:0000259" key="6">
    <source>
        <dbReference type="Pfam" id="PF00171"/>
    </source>
</evidence>
<evidence type="ECO:0000256" key="5">
    <source>
        <dbReference type="RuleBase" id="RU003345"/>
    </source>
</evidence>
<evidence type="ECO:0000256" key="2">
    <source>
        <dbReference type="ARBA" id="ARBA00023002"/>
    </source>
</evidence>
<accession>A0ABP9XWJ1</accession>
<evidence type="ECO:0000313" key="8">
    <source>
        <dbReference type="Proteomes" id="UP001476247"/>
    </source>
</evidence>
<dbReference type="Gene3D" id="3.40.605.10">
    <property type="entry name" value="Aldehyde Dehydrogenase, Chain A, domain 1"/>
    <property type="match status" value="1"/>
</dbReference>
<keyword evidence="2 3" id="KW-0560">Oxidoreductase</keyword>
<evidence type="ECO:0000313" key="7">
    <source>
        <dbReference type="EMBL" id="GAA5799137.1"/>
    </source>
</evidence>
<dbReference type="Pfam" id="PF00171">
    <property type="entry name" value="Aldedh"/>
    <property type="match status" value="1"/>
</dbReference>
<dbReference type="PANTHER" id="PTHR11699">
    <property type="entry name" value="ALDEHYDE DEHYDROGENASE-RELATED"/>
    <property type="match status" value="1"/>
</dbReference>
<dbReference type="PROSITE" id="PS00687">
    <property type="entry name" value="ALDEHYDE_DEHYDR_GLU"/>
    <property type="match status" value="1"/>
</dbReference>
<dbReference type="InterPro" id="IPR015590">
    <property type="entry name" value="Aldehyde_DH_dom"/>
</dbReference>
<sequence length="481" mass="52559">MSKIWPIAGKRFLSPYIHGHFTKPSPDHFRTLINPVTKLPSITVSETSPSQVEEALASAKLSSSEWQSCPRFRRDRLLALATRLELHEHDMAQLESLQTGKPLSDALYEMSDVVDCLRHFAGYCDKVFGTSQQFSDMHTYTTREALGTVALITSFNYPLLLTGWKLAPALAAGNCAIVKPAPQTPLSSLALAELASDILPPGVLNVLPGGVEVSRALIDGTDKTSFTGSTLVGQDIMRRASDRLTPLTLECGGKNAVIVCKDSNLDQAVQDIAMGAFSNAGQNCCAISRVFVDELVHDEFIHKLTNVVKNTWKATIDSSQNEADNLYGPLIDINQYERVQKYIDQRGEPTIVGEINSAATNGYFVPPTIYTQVGDTDTIASEEIFGPVLCILKPFKDLNEAIERVNKSPYGLASGIFTNDLRSAHDAANRIRAGVVWVNTYNIMPPSLPFGGRNMSGIGKDLGKTSLDEFSFEKTVMVNIK</sequence>
<feature type="domain" description="Aldehyde dehydrogenase" evidence="6">
    <location>
        <begin position="30"/>
        <end position="476"/>
    </location>
</feature>
<dbReference type="InterPro" id="IPR016161">
    <property type="entry name" value="Ald_DH/histidinol_DH"/>
</dbReference>
<feature type="active site" evidence="4">
    <location>
        <position position="250"/>
    </location>
</feature>
<evidence type="ECO:0000256" key="4">
    <source>
        <dbReference type="PROSITE-ProRule" id="PRU10007"/>
    </source>
</evidence>
<organism evidence="7 8">
    <name type="scientific">Helicostylum pulchrum</name>
    <dbReference type="NCBI Taxonomy" id="562976"/>
    <lineage>
        <taxon>Eukaryota</taxon>
        <taxon>Fungi</taxon>
        <taxon>Fungi incertae sedis</taxon>
        <taxon>Mucoromycota</taxon>
        <taxon>Mucoromycotina</taxon>
        <taxon>Mucoromycetes</taxon>
        <taxon>Mucorales</taxon>
        <taxon>Mucorineae</taxon>
        <taxon>Mucoraceae</taxon>
        <taxon>Helicostylum</taxon>
    </lineage>
</organism>
<name>A0ABP9XWJ1_9FUNG</name>
<evidence type="ECO:0000256" key="1">
    <source>
        <dbReference type="ARBA" id="ARBA00009986"/>
    </source>
</evidence>
<dbReference type="InterPro" id="IPR016163">
    <property type="entry name" value="Ald_DH_C"/>
</dbReference>
<protein>
    <recommendedName>
        <fullName evidence="3">Aldehyde dehydrogenase</fullName>
    </recommendedName>
</protein>